<protein>
    <submittedName>
        <fullName evidence="2">Uncharacterized protein</fullName>
    </submittedName>
</protein>
<organism evidence="2 3">
    <name type="scientific">Olea europaea subsp. europaea</name>
    <dbReference type="NCBI Taxonomy" id="158383"/>
    <lineage>
        <taxon>Eukaryota</taxon>
        <taxon>Viridiplantae</taxon>
        <taxon>Streptophyta</taxon>
        <taxon>Embryophyta</taxon>
        <taxon>Tracheophyta</taxon>
        <taxon>Spermatophyta</taxon>
        <taxon>Magnoliopsida</taxon>
        <taxon>eudicotyledons</taxon>
        <taxon>Gunneridae</taxon>
        <taxon>Pentapetalae</taxon>
        <taxon>asterids</taxon>
        <taxon>lamiids</taxon>
        <taxon>Lamiales</taxon>
        <taxon>Oleaceae</taxon>
        <taxon>Oleeae</taxon>
        <taxon>Olea</taxon>
    </lineage>
</organism>
<keyword evidence="3" id="KW-1185">Reference proteome</keyword>
<proteinExistence type="predicted"/>
<comment type="caution">
    <text evidence="2">The sequence shown here is derived from an EMBL/GenBank/DDBJ whole genome shotgun (WGS) entry which is preliminary data.</text>
</comment>
<name>A0A8S0PGJ5_OLEEU</name>
<gene>
    <name evidence="2" type="ORF">OLEA9_A110234</name>
</gene>
<keyword evidence="1" id="KW-0732">Signal</keyword>
<accession>A0A8S0PGJ5</accession>
<dbReference type="EMBL" id="CACTIH010000077">
    <property type="protein sequence ID" value="CAA2950958.1"/>
    <property type="molecule type" value="Genomic_DNA"/>
</dbReference>
<evidence type="ECO:0000313" key="3">
    <source>
        <dbReference type="Proteomes" id="UP000594638"/>
    </source>
</evidence>
<evidence type="ECO:0000313" key="2">
    <source>
        <dbReference type="EMBL" id="CAA2950958.1"/>
    </source>
</evidence>
<sequence>MMTSLNKLSMVIFLIWYQPKCNQPQQSTNTIKSKFLAFSVAKCSDLSEKMNWNVIGKRKMTYSFTAVTENAEVQCGNELHLSTGEEWVGKISCVNLRGNHLPSSTGISVADGLGF</sequence>
<feature type="signal peptide" evidence="1">
    <location>
        <begin position="1"/>
        <end position="24"/>
    </location>
</feature>
<dbReference type="AlphaFoldDB" id="A0A8S0PGJ5"/>
<reference evidence="2 3" key="1">
    <citation type="submission" date="2019-12" db="EMBL/GenBank/DDBJ databases">
        <authorList>
            <person name="Alioto T."/>
            <person name="Alioto T."/>
            <person name="Gomez Garrido J."/>
        </authorList>
    </citation>
    <scope>NUCLEOTIDE SEQUENCE [LARGE SCALE GENOMIC DNA]</scope>
</reference>
<dbReference type="Proteomes" id="UP000594638">
    <property type="component" value="Unassembled WGS sequence"/>
</dbReference>
<feature type="chain" id="PRO_5035843899" evidence="1">
    <location>
        <begin position="25"/>
        <end position="115"/>
    </location>
</feature>
<evidence type="ECO:0000256" key="1">
    <source>
        <dbReference type="SAM" id="SignalP"/>
    </source>
</evidence>
<dbReference type="Gramene" id="OE9A110234T1">
    <property type="protein sequence ID" value="OE9A110234C1"/>
    <property type="gene ID" value="OE9A110234"/>
</dbReference>